<proteinExistence type="predicted"/>
<accession>A0A4R5VFQ3</accession>
<dbReference type="GO" id="GO:0004180">
    <property type="term" value="F:carboxypeptidase activity"/>
    <property type="evidence" value="ECO:0007669"/>
    <property type="project" value="UniProtKB-KW"/>
</dbReference>
<evidence type="ECO:0000256" key="1">
    <source>
        <dbReference type="SAM" id="SignalP"/>
    </source>
</evidence>
<dbReference type="InterPro" id="IPR008969">
    <property type="entry name" value="CarboxyPept-like_regulatory"/>
</dbReference>
<evidence type="ECO:0000313" key="3">
    <source>
        <dbReference type="Proteomes" id="UP000295438"/>
    </source>
</evidence>
<keyword evidence="2" id="KW-0645">Protease</keyword>
<dbReference type="RefSeq" id="WP_133389374.1">
    <property type="nucleotide sequence ID" value="NZ_SMUW01000013.1"/>
</dbReference>
<feature type="signal peptide" evidence="1">
    <location>
        <begin position="1"/>
        <end position="19"/>
    </location>
</feature>
<dbReference type="AlphaFoldDB" id="A0A4R5VFQ3"/>
<feature type="chain" id="PRO_5020306990" evidence="1">
    <location>
        <begin position="20"/>
        <end position="428"/>
    </location>
</feature>
<gene>
    <name evidence="2" type="ORF">E1898_00230</name>
</gene>
<dbReference type="Pfam" id="PF13715">
    <property type="entry name" value="CarbopepD_reg_2"/>
    <property type="match status" value="1"/>
</dbReference>
<keyword evidence="2" id="KW-0378">Hydrolase</keyword>
<dbReference type="SUPFAM" id="SSF49464">
    <property type="entry name" value="Carboxypeptidase regulatory domain-like"/>
    <property type="match status" value="1"/>
</dbReference>
<dbReference type="EMBL" id="SMUW01000013">
    <property type="protein sequence ID" value="TDK51108.1"/>
    <property type="molecule type" value="Genomic_DNA"/>
</dbReference>
<protein>
    <submittedName>
        <fullName evidence="2">Carboxypeptidase-like regulatory domain-containing protein</fullName>
    </submittedName>
</protein>
<evidence type="ECO:0000313" key="2">
    <source>
        <dbReference type="EMBL" id="TDK51108.1"/>
    </source>
</evidence>
<keyword evidence="1" id="KW-0732">Signal</keyword>
<reference evidence="2 3" key="1">
    <citation type="submission" date="2019-03" db="EMBL/GenBank/DDBJ databases">
        <title>Algoriphagus aquimaris sp. nov., isolated form marine sediment in Pohang, Korea.</title>
        <authorList>
            <person name="Kim J."/>
            <person name="Yoon S.-H."/>
            <person name="Lee S.-S."/>
        </authorList>
    </citation>
    <scope>NUCLEOTIDE SEQUENCE [LARGE SCALE GENOMIC DNA]</scope>
    <source>
        <strain evidence="2 3">F21</strain>
    </source>
</reference>
<name>A0A4R5VFQ3_9BACT</name>
<keyword evidence="2" id="KW-0121">Carboxypeptidase</keyword>
<keyword evidence="3" id="KW-1185">Reference proteome</keyword>
<sequence length="428" mass="50298">MKYVFAFIISFFSSTLLFSQNNAGQNHISGTIRDGNSPVANAYLFLKNYPDFNCLSDSEGFFNLRFPESLKNDTLVVSHIGYTKAQIAIKSLKNNPTNITLQSKTIVLDEITVKPEEDYLKDFFQKIAQNIPKNYPEKRHQMRGLFRKLSTNYEEFTHLAEAQVIVEDVGYSKEVKGAKIKIEHYRESDDFSEIDSTFLLLLKAQEDSYAFEEKNKMPRNPIIRLYEDNFIRKSYLEESPFNSNGYLNEFFGIAELPIYQEFLGYELVDNDTIYTIAYGTTDPPLGTSYIKVNSSDYAVVEFQVTRYMDPERELYEQFLMKYRKIQDKYYPEKLLHKVLRFINRNVGSHQMDISTLWFDEIKTENFKKLKSREIIERDEILPSNSFPYEQEFWKINKLSKAFPLDSAILKSLERHKKLEDQFKENGKD</sequence>
<organism evidence="2 3">
    <name type="scientific">Algoriphagus formosus</name>
    <dbReference type="NCBI Taxonomy" id="2007308"/>
    <lineage>
        <taxon>Bacteria</taxon>
        <taxon>Pseudomonadati</taxon>
        <taxon>Bacteroidota</taxon>
        <taxon>Cytophagia</taxon>
        <taxon>Cytophagales</taxon>
        <taxon>Cyclobacteriaceae</taxon>
        <taxon>Algoriphagus</taxon>
    </lineage>
</organism>
<dbReference type="Proteomes" id="UP000295438">
    <property type="component" value="Unassembled WGS sequence"/>
</dbReference>
<comment type="caution">
    <text evidence="2">The sequence shown here is derived from an EMBL/GenBank/DDBJ whole genome shotgun (WGS) entry which is preliminary data.</text>
</comment>